<sequence length="68" mass="7561">MPSAPPTVPCPLPVYHLEELGKQLAGTSRLSPAAVKQWVKQYPRLPRWFAEYGEGQDLRVVDTLNCPG</sequence>
<comment type="caution">
    <text evidence="1">The sequence shown here is derived from an EMBL/GenBank/DDBJ whole genome shotgun (WGS) entry which is preliminary data.</text>
</comment>
<dbReference type="EMBL" id="JABKAV010000175">
    <property type="protein sequence ID" value="NVO86873.1"/>
    <property type="molecule type" value="Genomic_DNA"/>
</dbReference>
<dbReference type="RefSeq" id="WP_176901586.1">
    <property type="nucleotide sequence ID" value="NZ_JABKAV010000175.1"/>
</dbReference>
<organism evidence="1 2">
    <name type="scientific">Hymenobacter terrestris</name>
    <dbReference type="NCBI Taxonomy" id="2748310"/>
    <lineage>
        <taxon>Bacteria</taxon>
        <taxon>Pseudomonadati</taxon>
        <taxon>Bacteroidota</taxon>
        <taxon>Cytophagia</taxon>
        <taxon>Cytophagales</taxon>
        <taxon>Hymenobacteraceae</taxon>
        <taxon>Hymenobacter</taxon>
    </lineage>
</organism>
<reference evidence="1 2" key="1">
    <citation type="submission" date="2020-05" db="EMBL/GenBank/DDBJ databases">
        <title>Hymenobacter terrestris sp. nov. and Hymenobacter lapidiphilus sp. nov., isolated from regoliths in Antarctica.</title>
        <authorList>
            <person name="Sedlacek I."/>
            <person name="Pantucek R."/>
            <person name="Zeman M."/>
            <person name="Holochova P."/>
            <person name="Kralova S."/>
            <person name="Stankova E."/>
            <person name="Sedo O."/>
            <person name="Micenkova L."/>
            <person name="Svec P."/>
            <person name="Gupta V."/>
            <person name="Sood U."/>
            <person name="Korpole U.S."/>
            <person name="Lal R."/>
        </authorList>
    </citation>
    <scope>NUCLEOTIDE SEQUENCE [LARGE SCALE GENOMIC DNA]</scope>
    <source>
        <strain evidence="1 2">P5252</strain>
    </source>
</reference>
<evidence type="ECO:0000313" key="1">
    <source>
        <dbReference type="EMBL" id="NVO86873.1"/>
    </source>
</evidence>
<feature type="non-terminal residue" evidence="1">
    <location>
        <position position="68"/>
    </location>
</feature>
<protein>
    <submittedName>
        <fullName evidence="1">Uncharacterized protein</fullName>
    </submittedName>
</protein>
<proteinExistence type="predicted"/>
<accession>A0ABX2Q7A5</accession>
<dbReference type="Proteomes" id="UP000626554">
    <property type="component" value="Unassembled WGS sequence"/>
</dbReference>
<gene>
    <name evidence="1" type="ORF">HW556_18515</name>
</gene>
<evidence type="ECO:0000313" key="2">
    <source>
        <dbReference type="Proteomes" id="UP000626554"/>
    </source>
</evidence>
<name>A0ABX2Q7A5_9BACT</name>
<keyword evidence="2" id="KW-1185">Reference proteome</keyword>